<dbReference type="EMBL" id="KB008103">
    <property type="protein sequence ID" value="ELR12613.1"/>
    <property type="molecule type" value="Genomic_DNA"/>
</dbReference>
<keyword evidence="1" id="KW-0472">Membrane</keyword>
<reference evidence="3 4" key="1">
    <citation type="journal article" date="2013" name="Genome Biol.">
        <title>Genome of Acanthamoeba castellanii highlights extensive lateral gene transfer and early evolution of tyrosine kinase signaling.</title>
        <authorList>
            <person name="Clarke M."/>
            <person name="Lohan A.J."/>
            <person name="Liu B."/>
            <person name="Lagkouvardos I."/>
            <person name="Roy S."/>
            <person name="Zafar N."/>
            <person name="Bertelli C."/>
            <person name="Schilde C."/>
            <person name="Kianianmomeni A."/>
            <person name="Burglin T.R."/>
            <person name="Frech C."/>
            <person name="Turcotte B."/>
            <person name="Kopec K.O."/>
            <person name="Synnott J.M."/>
            <person name="Choo C."/>
            <person name="Paponov I."/>
            <person name="Finkler A."/>
            <person name="Soon Heng Tan C."/>
            <person name="Hutchins A.P."/>
            <person name="Weinmeier T."/>
            <person name="Rattei T."/>
            <person name="Chu J.S."/>
            <person name="Gimenez G."/>
            <person name="Irimia M."/>
            <person name="Rigden D.J."/>
            <person name="Fitzpatrick D.A."/>
            <person name="Lorenzo-Morales J."/>
            <person name="Bateman A."/>
            <person name="Chiu C.H."/>
            <person name="Tang P."/>
            <person name="Hegemann P."/>
            <person name="Fromm H."/>
            <person name="Raoult D."/>
            <person name="Greub G."/>
            <person name="Miranda-Saavedra D."/>
            <person name="Chen N."/>
            <person name="Nash P."/>
            <person name="Ginger M.L."/>
            <person name="Horn M."/>
            <person name="Schaap P."/>
            <person name="Caler L."/>
            <person name="Loftus B."/>
        </authorList>
    </citation>
    <scope>NUCLEOTIDE SEQUENCE [LARGE SCALE GENOMIC DNA]</scope>
    <source>
        <strain evidence="3 4">Neff</strain>
    </source>
</reference>
<feature type="chain" id="PRO_5003989560" evidence="2">
    <location>
        <begin position="26"/>
        <end position="479"/>
    </location>
</feature>
<gene>
    <name evidence="3" type="ORF">ACA1_091130</name>
</gene>
<name>L8GIQ5_ACACF</name>
<keyword evidence="4" id="KW-1185">Reference proteome</keyword>
<keyword evidence="2" id="KW-0732">Signal</keyword>
<sequence length="479" mass="50162">MLAAREYLCCLLFALFLAPLPGDSAACTSGNLLDSTAMSASQPGVSVPSLPIMIKALDSLTISFIHVFVIDNDQSAVPGVASLHDDANGKPSGTPFYSSTNGRAVSATEYQIDMGNTNLNPGVYWLVFTAVQPGGVMAGWTWSAWGGVAKRLVSTDEVAIGIGDAIGFAFADCLAALTNATAEFEQKQAAFQLSGTFGNNDRSQHLASSVQSRLSSLHLGNTTLLAADLSENMTREIVPDQGEAAPSTYIYSVRLDDGTQLHQSFAFYKRETNSTFAGVDFAIPANSVKWSLNFTSNSSSLASRTTQPTTVRYRLNSAGLAPASNARIVSRANTPAAGLTTYFLPLNSDPAQPIVATVVLFDLAVVDGVVTTIRHNITGTMAGEYEVAVELPAFTAWVHYDPSVGMGALLGSDGGGGGSDNTGLIIGVAVAVPVAVAVVVVAIAAGVAFAWYKRRSLWVESTVNFSDTVHEQLDGAGEL</sequence>
<accession>L8GIQ5</accession>
<keyword evidence="1" id="KW-0812">Transmembrane</keyword>
<dbReference type="AlphaFoldDB" id="L8GIQ5"/>
<protein>
    <submittedName>
        <fullName evidence="3">Uncharacterized protein</fullName>
    </submittedName>
</protein>
<dbReference type="Proteomes" id="UP000011083">
    <property type="component" value="Unassembled WGS sequence"/>
</dbReference>
<keyword evidence="1" id="KW-1133">Transmembrane helix</keyword>
<feature type="transmembrane region" description="Helical" evidence="1">
    <location>
        <begin position="424"/>
        <end position="452"/>
    </location>
</feature>
<dbReference type="RefSeq" id="XP_004334626.1">
    <property type="nucleotide sequence ID" value="XM_004334578.1"/>
</dbReference>
<dbReference type="KEGG" id="acan:ACA1_091130"/>
<evidence type="ECO:0000313" key="3">
    <source>
        <dbReference type="EMBL" id="ELR12613.1"/>
    </source>
</evidence>
<organism evidence="3 4">
    <name type="scientific">Acanthamoeba castellanii (strain ATCC 30010 / Neff)</name>
    <dbReference type="NCBI Taxonomy" id="1257118"/>
    <lineage>
        <taxon>Eukaryota</taxon>
        <taxon>Amoebozoa</taxon>
        <taxon>Discosea</taxon>
        <taxon>Longamoebia</taxon>
        <taxon>Centramoebida</taxon>
        <taxon>Acanthamoebidae</taxon>
        <taxon>Acanthamoeba</taxon>
    </lineage>
</organism>
<proteinExistence type="predicted"/>
<dbReference type="GeneID" id="14913403"/>
<evidence type="ECO:0000256" key="1">
    <source>
        <dbReference type="SAM" id="Phobius"/>
    </source>
</evidence>
<dbReference type="VEuPathDB" id="AmoebaDB:ACA1_091130"/>
<evidence type="ECO:0000256" key="2">
    <source>
        <dbReference type="SAM" id="SignalP"/>
    </source>
</evidence>
<feature type="signal peptide" evidence="2">
    <location>
        <begin position="1"/>
        <end position="25"/>
    </location>
</feature>
<evidence type="ECO:0000313" key="4">
    <source>
        <dbReference type="Proteomes" id="UP000011083"/>
    </source>
</evidence>